<name>Q0UWK8_PHANO</name>
<feature type="region of interest" description="Disordered" evidence="1">
    <location>
        <begin position="50"/>
        <end position="125"/>
    </location>
</feature>
<dbReference type="GeneID" id="5971264"/>
<proteinExistence type="predicted"/>
<dbReference type="EMBL" id="CH445329">
    <property type="protein sequence ID" value="EAT89061.1"/>
    <property type="molecule type" value="Genomic_DNA"/>
</dbReference>
<dbReference type="RefSeq" id="XP_001794401.1">
    <property type="nucleotide sequence ID" value="XM_001794349.1"/>
</dbReference>
<evidence type="ECO:0000313" key="2">
    <source>
        <dbReference type="EMBL" id="EAT89061.1"/>
    </source>
</evidence>
<accession>Q0UWK8</accession>
<protein>
    <submittedName>
        <fullName evidence="2">Uncharacterized protein</fullName>
    </submittedName>
</protein>
<feature type="compositionally biased region" description="Basic residues" evidence="1">
    <location>
        <begin position="284"/>
        <end position="294"/>
    </location>
</feature>
<sequence length="319" mass="34735">MPTMRAHLRSSDSVDFEHTETMRDMEELRHAEKEYVGPKDELPVLFSATYPGTTADRVPGALTTTTRTPRSNSKTSNISATSDKITVFRDNENDAPPVISKSKAGQSSHIENSQSITNPVKKDVPSTARLTSNLALSTDIDVDLKSPAQLRRASSWRTGFPRSYGRGPLHTCTTSAPILTTPSGPRHLPPNKAKRIPLGDQAEEVLVTTDAITQYVRNAPFFPATRVLQAGRVDVEMGLNGARKVVSRIPTKFGDESTQSKTRQGTPIRKSRAGSGSGTSRNRSGSKSRSRSGGRRPTTPGIAKSHEVPHIVARKKWDS</sequence>
<evidence type="ECO:0000256" key="1">
    <source>
        <dbReference type="SAM" id="MobiDB-lite"/>
    </source>
</evidence>
<dbReference type="KEGG" id="pno:SNOG_03856"/>
<feature type="region of interest" description="Disordered" evidence="1">
    <location>
        <begin position="250"/>
        <end position="319"/>
    </location>
</feature>
<evidence type="ECO:0000313" key="3">
    <source>
        <dbReference type="Proteomes" id="UP000001055"/>
    </source>
</evidence>
<organism evidence="2 3">
    <name type="scientific">Phaeosphaeria nodorum (strain SN15 / ATCC MYA-4574 / FGSC 10173)</name>
    <name type="common">Glume blotch fungus</name>
    <name type="synonym">Parastagonospora nodorum</name>
    <dbReference type="NCBI Taxonomy" id="321614"/>
    <lineage>
        <taxon>Eukaryota</taxon>
        <taxon>Fungi</taxon>
        <taxon>Dikarya</taxon>
        <taxon>Ascomycota</taxon>
        <taxon>Pezizomycotina</taxon>
        <taxon>Dothideomycetes</taxon>
        <taxon>Pleosporomycetidae</taxon>
        <taxon>Pleosporales</taxon>
        <taxon>Pleosporineae</taxon>
        <taxon>Phaeosphaeriaceae</taxon>
        <taxon>Parastagonospora</taxon>
    </lineage>
</organism>
<feature type="compositionally biased region" description="Polar residues" evidence="1">
    <location>
        <begin position="103"/>
        <end position="118"/>
    </location>
</feature>
<dbReference type="Proteomes" id="UP000001055">
    <property type="component" value="Unassembled WGS sequence"/>
</dbReference>
<gene>
    <name evidence="2" type="ORF">SNOG_03856</name>
</gene>
<dbReference type="AlphaFoldDB" id="Q0UWK8"/>
<dbReference type="VEuPathDB" id="FungiDB:JI435_038560"/>
<dbReference type="InParanoid" id="Q0UWK8"/>
<feature type="compositionally biased region" description="Polar residues" evidence="1">
    <location>
        <begin position="256"/>
        <end position="265"/>
    </location>
</feature>
<reference evidence="3" key="1">
    <citation type="journal article" date="2007" name="Plant Cell">
        <title>Dothideomycete-plant interactions illuminated by genome sequencing and EST analysis of the wheat pathogen Stagonospora nodorum.</title>
        <authorList>
            <person name="Hane J.K."/>
            <person name="Lowe R.G."/>
            <person name="Solomon P.S."/>
            <person name="Tan K.C."/>
            <person name="Schoch C.L."/>
            <person name="Spatafora J.W."/>
            <person name="Crous P.W."/>
            <person name="Kodira C."/>
            <person name="Birren B.W."/>
            <person name="Galagan J.E."/>
            <person name="Torriani S.F."/>
            <person name="McDonald B.A."/>
            <person name="Oliver R.P."/>
        </authorList>
    </citation>
    <scope>NUCLEOTIDE SEQUENCE [LARGE SCALE GENOMIC DNA]</scope>
    <source>
        <strain evidence="3">SN15 / ATCC MYA-4574 / FGSC 10173</strain>
    </source>
</reference>
<feature type="compositionally biased region" description="Basic and acidic residues" evidence="1">
    <location>
        <begin position="304"/>
        <end position="319"/>
    </location>
</feature>
<feature type="compositionally biased region" description="Polar residues" evidence="1">
    <location>
        <begin position="62"/>
        <end position="84"/>
    </location>
</feature>